<sequence length="147" mass="15501">MRAVTFSLIAVTAFSVSGCGFLRDTIFDRGEPFEAPVLPPERLTRPVSVELEADAVLVAMDDATQCLGAAGAAGIANGWTGTLVECPYPYTYEVVLAAGTLPGRVLLEEVMAPVIVDDTTVPFRPLAVVTITDPSGQSYRFESGAGF</sequence>
<dbReference type="AlphaFoldDB" id="S9S4W5"/>
<accession>S9S4W5</accession>
<protein>
    <recommendedName>
        <fullName evidence="3">Lipoprotein</fullName>
    </recommendedName>
</protein>
<gene>
    <name evidence="1" type="ORF">thalar_00659</name>
</gene>
<organism evidence="1 2">
    <name type="scientific">Litoreibacter arenae DSM 19593</name>
    <dbReference type="NCBI Taxonomy" id="1123360"/>
    <lineage>
        <taxon>Bacteria</taxon>
        <taxon>Pseudomonadati</taxon>
        <taxon>Pseudomonadota</taxon>
        <taxon>Alphaproteobacteria</taxon>
        <taxon>Rhodobacterales</taxon>
        <taxon>Roseobacteraceae</taxon>
        <taxon>Litoreibacter</taxon>
    </lineage>
</organism>
<dbReference type="OrthoDB" id="7850536at2"/>
<dbReference type="Proteomes" id="UP000015351">
    <property type="component" value="Unassembled WGS sequence"/>
</dbReference>
<dbReference type="EMBL" id="AONI01000006">
    <property type="protein sequence ID" value="EPX81209.1"/>
    <property type="molecule type" value="Genomic_DNA"/>
</dbReference>
<evidence type="ECO:0008006" key="3">
    <source>
        <dbReference type="Google" id="ProtNLM"/>
    </source>
</evidence>
<name>S9S4W5_9RHOB</name>
<evidence type="ECO:0000313" key="2">
    <source>
        <dbReference type="Proteomes" id="UP000015351"/>
    </source>
</evidence>
<dbReference type="RefSeq" id="WP_021101728.1">
    <property type="nucleotide sequence ID" value="NZ_KE557312.1"/>
</dbReference>
<evidence type="ECO:0000313" key="1">
    <source>
        <dbReference type="EMBL" id="EPX81209.1"/>
    </source>
</evidence>
<proteinExistence type="predicted"/>
<reference evidence="2" key="1">
    <citation type="journal article" date="2013" name="Stand. Genomic Sci.">
        <title>Genome sequence of the Litoreibacter arenae type strain (DSM 19593(T)), a member of the Roseobacter clade isolated from sea sand.</title>
        <authorList>
            <person name="Riedel T."/>
            <person name="Fiebig A."/>
            <person name="Petersen J."/>
            <person name="Gronow S."/>
            <person name="Kyrpides N.C."/>
            <person name="Goker M."/>
            <person name="Klenk H.P."/>
        </authorList>
    </citation>
    <scope>NUCLEOTIDE SEQUENCE [LARGE SCALE GENOMIC DNA]</scope>
    <source>
        <strain evidence="2">DSM 19593</strain>
    </source>
</reference>
<dbReference type="HOGENOM" id="CLU_1765782_0_0_5"/>
<dbReference type="PROSITE" id="PS51257">
    <property type="entry name" value="PROKAR_LIPOPROTEIN"/>
    <property type="match status" value="1"/>
</dbReference>
<dbReference type="STRING" id="1123360.thalar_00659"/>
<keyword evidence="2" id="KW-1185">Reference proteome</keyword>
<comment type="caution">
    <text evidence="1">The sequence shown here is derived from an EMBL/GenBank/DDBJ whole genome shotgun (WGS) entry which is preliminary data.</text>
</comment>